<keyword evidence="3" id="KW-0999">Mitochondrion inner membrane</keyword>
<dbReference type="PANTHER" id="PTHR22977:SF5">
    <property type="entry name" value="COX ASSEMBLY MITOCHONDRIAL PROTEIN HOMOLOG"/>
    <property type="match status" value="1"/>
</dbReference>
<feature type="region of interest" description="Disordered" evidence="4">
    <location>
        <begin position="1"/>
        <end position="30"/>
    </location>
</feature>
<name>A0A9Q8UUN3_PASFU</name>
<feature type="compositionally biased region" description="Polar residues" evidence="4">
    <location>
        <begin position="9"/>
        <end position="30"/>
    </location>
</feature>
<dbReference type="KEGG" id="ffu:CLAFUR5_11810"/>
<evidence type="ECO:0000256" key="4">
    <source>
        <dbReference type="SAM" id="MobiDB-lite"/>
    </source>
</evidence>
<gene>
    <name evidence="5" type="ORF">CLAFUR5_11810</name>
</gene>
<feature type="region of interest" description="Disordered" evidence="4">
    <location>
        <begin position="130"/>
        <end position="150"/>
    </location>
</feature>
<keyword evidence="3" id="KW-0496">Mitochondrion</keyword>
<comment type="function">
    <text evidence="3">Required for mitochondrial cytochrome c oxidase (COX) assembly and respiration.</text>
</comment>
<dbReference type="OrthoDB" id="6224010at2759"/>
<dbReference type="EMBL" id="CP090172">
    <property type="protein sequence ID" value="UJO22977.1"/>
    <property type="molecule type" value="Genomic_DNA"/>
</dbReference>
<dbReference type="GeneID" id="71991688"/>
<dbReference type="Pfam" id="PF08583">
    <property type="entry name" value="Cmc1"/>
    <property type="match status" value="1"/>
</dbReference>
<evidence type="ECO:0000256" key="1">
    <source>
        <dbReference type="ARBA" id="ARBA00007347"/>
    </source>
</evidence>
<evidence type="ECO:0000256" key="3">
    <source>
        <dbReference type="RuleBase" id="RU364104"/>
    </source>
</evidence>
<protein>
    <recommendedName>
        <fullName evidence="3">COX assembly mitochondrial protein</fullName>
    </recommendedName>
</protein>
<reference evidence="5" key="2">
    <citation type="journal article" date="2022" name="Microb. Genom.">
        <title>A chromosome-scale genome assembly of the tomato pathogen Cladosporium fulvum reveals a compartmentalized genome architecture and the presence of a dispensable chromosome.</title>
        <authorList>
            <person name="Zaccaron A.Z."/>
            <person name="Chen L.H."/>
            <person name="Samaras A."/>
            <person name="Stergiopoulos I."/>
        </authorList>
    </citation>
    <scope>NUCLEOTIDE SEQUENCE</scope>
    <source>
        <strain evidence="5">Race5_Kim</strain>
    </source>
</reference>
<dbReference type="Proteomes" id="UP000756132">
    <property type="component" value="Chromosome 10"/>
</dbReference>
<comment type="similarity">
    <text evidence="1 3">Belongs to the CMC family.</text>
</comment>
<keyword evidence="2" id="KW-1015">Disulfide bond</keyword>
<keyword evidence="6" id="KW-1185">Reference proteome</keyword>
<accession>A0A9Q8UUN3</accession>
<keyword evidence="3" id="KW-0143">Chaperone</keyword>
<dbReference type="GO" id="GO:0005743">
    <property type="term" value="C:mitochondrial inner membrane"/>
    <property type="evidence" value="ECO:0007669"/>
    <property type="project" value="UniProtKB-SubCell"/>
</dbReference>
<evidence type="ECO:0000313" key="5">
    <source>
        <dbReference type="EMBL" id="UJO22977.1"/>
    </source>
</evidence>
<proteinExistence type="inferred from homology"/>
<reference evidence="5" key="1">
    <citation type="submission" date="2021-12" db="EMBL/GenBank/DDBJ databases">
        <authorList>
            <person name="Zaccaron A."/>
            <person name="Stergiopoulos I."/>
        </authorList>
    </citation>
    <scope>NUCLEOTIDE SEQUENCE</scope>
    <source>
        <strain evidence="5">Race5_Kim</strain>
    </source>
</reference>
<organism evidence="5 6">
    <name type="scientific">Passalora fulva</name>
    <name type="common">Tomato leaf mold</name>
    <name type="synonym">Cladosporium fulvum</name>
    <dbReference type="NCBI Taxonomy" id="5499"/>
    <lineage>
        <taxon>Eukaryota</taxon>
        <taxon>Fungi</taxon>
        <taxon>Dikarya</taxon>
        <taxon>Ascomycota</taxon>
        <taxon>Pezizomycotina</taxon>
        <taxon>Dothideomycetes</taxon>
        <taxon>Dothideomycetidae</taxon>
        <taxon>Mycosphaerellales</taxon>
        <taxon>Mycosphaerellaceae</taxon>
        <taxon>Fulvia</taxon>
    </lineage>
</organism>
<dbReference type="AlphaFoldDB" id="A0A9Q8UUN3"/>
<evidence type="ECO:0000313" key="6">
    <source>
        <dbReference type="Proteomes" id="UP000756132"/>
    </source>
</evidence>
<comment type="subcellular location">
    <subcellularLocation>
        <location evidence="3">Mitochondrion inner membrane</location>
    </subcellularLocation>
</comment>
<dbReference type="PANTHER" id="PTHR22977">
    <property type="entry name" value="COX ASSEMBLY MITOCHONDRIAL PROTEIN"/>
    <property type="match status" value="1"/>
</dbReference>
<keyword evidence="3" id="KW-0472">Membrane</keyword>
<evidence type="ECO:0000256" key="2">
    <source>
        <dbReference type="ARBA" id="ARBA00023157"/>
    </source>
</evidence>
<dbReference type="RefSeq" id="XP_047767343.1">
    <property type="nucleotide sequence ID" value="XM_047910958.1"/>
</dbReference>
<sequence>MAAVMATPEITTAKGTAPNPSRNPLPLSASQESQVRELYYKRVRQKCADEVRDFAACCTQRTFTATFMCRSEQKTMNACMKIYATQEEQDAARAEWFATMDQRREEREKKELKRIKDEKFWKEWWAKDKKGVPSTEGRDMKGRHIDDGKK</sequence>
<dbReference type="InterPro" id="IPR013892">
    <property type="entry name" value="Cyt_c_biogenesis_Cmc1-like"/>
</dbReference>